<feature type="domain" description="Cadherin" evidence="2">
    <location>
        <begin position="202"/>
        <end position="307"/>
    </location>
</feature>
<feature type="compositionally biased region" description="Polar residues" evidence="1">
    <location>
        <begin position="374"/>
        <end position="386"/>
    </location>
</feature>
<dbReference type="SUPFAM" id="SSF49313">
    <property type="entry name" value="Cadherin-like"/>
    <property type="match status" value="10"/>
</dbReference>
<gene>
    <name evidence="3" type="ORF">SAMN05443144_13318</name>
</gene>
<sequence length="1129" mass="120026">MWEKISTLAFFLLILSIDSYSQSVKEVFVGEVFRYSEAFEATSDGGCGGPYLQDVDIPDWIEVTSNRSGYELEGSTNQAGEYNVSYYFQRGVNEGSSSNPRCYSEDINETEFTLVVKNRPPEFTSNPVTSVKEGDNYRYDISAKDFENDQITISATQIPTEFLSFNDSGGGTAVLTGTPSYNQSGSYNIELQVSDGNGGGTNTQSYTLEVNNNNRSPSIDSSPPTSATEGNSYSYSIEASDPDGQNLTYSMDTGPGWLSLSGSTLSGNPGYNATGSYDVTISVSDGNDSDSQSFTITVDNSNRPPSIDSKAPTSVNEGDNYSYEISASDPDGDDLTYNLNESPSWASISGNTISGSPGFSDSGDHDFLVEVSDGNASDSQSFTVTVGGTDRGPSIKSSPPTSAVEGKEYSYVIEASDPDGDEVSYTLVEGTSWLTLDGNHLHGTPGKSAQGDHSIKVRATAGGKNDTQSYTLTVDNTNQPPSIGSSPVKSGKEAKTYEYVVNASDPDGDNLAYSLDTGPDFVSFTDNRLTGKPGYNQAGEYEIALSVSDGNASDSQSFTLTISNVNRAPSISSSPPTSAKGGSAYEYVVNASDPDGDDISYSKTAGPDWLSMSGNTLSGTPGNKVDGSFDVTVKASDGNAIDSQSFTLTVGSTNRPPKFTSDPVTGVKEQKKYAYQVAVNDPDGDNISISAKEKAPWMNYSDNGDGTAVLSGTPNAEQSGSYQVILRANDGTEQVDQTFEVTVSDVGRAPTITSDPTTYAKEEVTYSYDIEASDPDGDNINFNYASGPGWLSLSNSDPKTGTATLTGTPPAGKSGEYTIKIVATAGEESTTQQYTLEVGTGNGPPTITTDPVKSASVAKSYRYAIKASDNENEKITFSLEKAPDFLGLAGKKPEAGEAALVGKPSNGDTGKHEIIIKATDNGNPKKSSQQQFTLTVSVGNNAPVIESQPAEEVNVGDLYEYNIRTRDPDGNDVTITASGESGSKLPGWLSFSTGDDGTAALTGTPTPDDKGTLPIIITATDNGQPEQSTKQRFEIRVEPKSVSQLDVFFVYPNACREKCTIKFALPTEQQVHMKVYSQAGKLVRETGKSSYPEGINEIEFLPKKLPSGKYSFTIFGQDMSYNAEFTLIR</sequence>
<evidence type="ECO:0000313" key="3">
    <source>
        <dbReference type="EMBL" id="SHG54434.1"/>
    </source>
</evidence>
<keyword evidence="4" id="KW-1185">Reference proteome</keyword>
<proteinExistence type="predicted"/>
<dbReference type="InterPro" id="IPR002126">
    <property type="entry name" value="Cadherin-like_dom"/>
</dbReference>
<dbReference type="GO" id="GO:0005509">
    <property type="term" value="F:calcium ion binding"/>
    <property type="evidence" value="ECO:0007669"/>
    <property type="project" value="InterPro"/>
</dbReference>
<dbReference type="InterPro" id="IPR006644">
    <property type="entry name" value="Cadg"/>
</dbReference>
<evidence type="ECO:0000313" key="4">
    <source>
        <dbReference type="Proteomes" id="UP000184041"/>
    </source>
</evidence>
<dbReference type="STRING" id="1194090.SAMN05443144_13318"/>
<evidence type="ECO:0000256" key="1">
    <source>
        <dbReference type="SAM" id="MobiDB-lite"/>
    </source>
</evidence>
<dbReference type="PROSITE" id="PS50268">
    <property type="entry name" value="CADHERIN_2"/>
    <property type="match status" value="1"/>
</dbReference>
<reference evidence="3 4" key="1">
    <citation type="submission" date="2016-11" db="EMBL/GenBank/DDBJ databases">
        <authorList>
            <person name="Jaros S."/>
            <person name="Januszkiewicz K."/>
            <person name="Wedrychowicz H."/>
        </authorList>
    </citation>
    <scope>NUCLEOTIDE SEQUENCE [LARGE SCALE GENOMIC DNA]</scope>
    <source>
        <strain evidence="3 4">DSM 21986</strain>
    </source>
</reference>
<organism evidence="3 4">
    <name type="scientific">Fodinibius roseus</name>
    <dbReference type="NCBI Taxonomy" id="1194090"/>
    <lineage>
        <taxon>Bacteria</taxon>
        <taxon>Pseudomonadati</taxon>
        <taxon>Balneolota</taxon>
        <taxon>Balneolia</taxon>
        <taxon>Balneolales</taxon>
        <taxon>Balneolaceae</taxon>
        <taxon>Fodinibius</taxon>
    </lineage>
</organism>
<dbReference type="EMBL" id="FQUS01000033">
    <property type="protein sequence ID" value="SHG54434.1"/>
    <property type="molecule type" value="Genomic_DNA"/>
</dbReference>
<protein>
    <submittedName>
        <fullName evidence="3">Putative Ig domain-containing protein</fullName>
    </submittedName>
</protein>
<dbReference type="Proteomes" id="UP000184041">
    <property type="component" value="Unassembled WGS sequence"/>
</dbReference>
<dbReference type="InterPro" id="IPR015919">
    <property type="entry name" value="Cadherin-like_sf"/>
</dbReference>
<dbReference type="GO" id="GO:0016020">
    <property type="term" value="C:membrane"/>
    <property type="evidence" value="ECO:0007669"/>
    <property type="project" value="InterPro"/>
</dbReference>
<dbReference type="GO" id="GO:0007156">
    <property type="term" value="P:homophilic cell adhesion via plasma membrane adhesion molecules"/>
    <property type="evidence" value="ECO:0007669"/>
    <property type="project" value="InterPro"/>
</dbReference>
<dbReference type="InterPro" id="IPR022409">
    <property type="entry name" value="PKD/Chitinase_dom"/>
</dbReference>
<dbReference type="SMART" id="SM00736">
    <property type="entry name" value="CADG"/>
    <property type="match status" value="10"/>
</dbReference>
<evidence type="ECO:0000259" key="2">
    <source>
        <dbReference type="PROSITE" id="PS50268"/>
    </source>
</evidence>
<dbReference type="Pfam" id="PF17963">
    <property type="entry name" value="Big_9"/>
    <property type="match status" value="1"/>
</dbReference>
<dbReference type="Pfam" id="PF05345">
    <property type="entry name" value="He_PIG"/>
    <property type="match status" value="9"/>
</dbReference>
<name>A0A1M5KNP8_9BACT</name>
<dbReference type="SMART" id="SM00112">
    <property type="entry name" value="CA"/>
    <property type="match status" value="5"/>
</dbReference>
<feature type="region of interest" description="Disordered" evidence="1">
    <location>
        <begin position="298"/>
        <end position="319"/>
    </location>
</feature>
<dbReference type="Gene3D" id="2.60.40.10">
    <property type="entry name" value="Immunoglobulins"/>
    <property type="match status" value="10"/>
</dbReference>
<accession>A0A1M5KNP8</accession>
<dbReference type="SMART" id="SM00089">
    <property type="entry name" value="PKD"/>
    <property type="match status" value="6"/>
</dbReference>
<feature type="region of interest" description="Disordered" evidence="1">
    <location>
        <begin position="356"/>
        <end position="403"/>
    </location>
</feature>
<dbReference type="AlphaFoldDB" id="A0A1M5KNP8"/>
<dbReference type="CDD" id="cd00146">
    <property type="entry name" value="PKD"/>
    <property type="match status" value="1"/>
</dbReference>
<feature type="region of interest" description="Disordered" evidence="1">
    <location>
        <begin position="211"/>
        <end position="246"/>
    </location>
</feature>
<dbReference type="InterPro" id="IPR013783">
    <property type="entry name" value="Ig-like_fold"/>
</dbReference>